<dbReference type="EMBL" id="JANIEK010000027">
    <property type="protein sequence ID" value="MCT4795514.1"/>
    <property type="molecule type" value="Genomic_DNA"/>
</dbReference>
<keyword evidence="3" id="KW-1185">Reference proteome</keyword>
<evidence type="ECO:0000256" key="1">
    <source>
        <dbReference type="SAM" id="Phobius"/>
    </source>
</evidence>
<protein>
    <submittedName>
        <fullName evidence="2">Uncharacterized protein</fullName>
    </submittedName>
</protein>
<dbReference type="Proteomes" id="UP001206821">
    <property type="component" value="Unassembled WGS sequence"/>
</dbReference>
<feature type="transmembrane region" description="Helical" evidence="1">
    <location>
        <begin position="125"/>
        <end position="144"/>
    </location>
</feature>
<keyword evidence="1" id="KW-0812">Transmembrane</keyword>
<evidence type="ECO:0000313" key="2">
    <source>
        <dbReference type="EMBL" id="MCT4795514.1"/>
    </source>
</evidence>
<evidence type="ECO:0000313" key="3">
    <source>
        <dbReference type="Proteomes" id="UP001206821"/>
    </source>
</evidence>
<organism evidence="2 3">
    <name type="scientific">Exiguobacterium alkaliphilum</name>
    <dbReference type="NCBI Taxonomy" id="1428684"/>
    <lineage>
        <taxon>Bacteria</taxon>
        <taxon>Bacillati</taxon>
        <taxon>Bacillota</taxon>
        <taxon>Bacilli</taxon>
        <taxon>Bacillales</taxon>
        <taxon>Bacillales Family XII. Incertae Sedis</taxon>
        <taxon>Exiguobacterium</taxon>
    </lineage>
</organism>
<feature type="transmembrane region" description="Helical" evidence="1">
    <location>
        <begin position="196"/>
        <end position="218"/>
    </location>
</feature>
<accession>A0ABT2KX49</accession>
<name>A0ABT2KX49_9BACL</name>
<proteinExistence type="predicted"/>
<sequence length="268" mass="31159">MDLVDDEAEAERLLDSLAGYMSQAEKNGQSLDGLLSQSPHEYAVFLVEKPVTNEEFRRRYHTLIEQSEELKPHEKTQVNREFDWAVDRLNDMKLKLQDIEMRDVSFLAYTKIEAMKSSRRAWNQFGWLLGMILAFAYANLLLVMDDVFSLRLFTAPTGMYAIDYFGFILPVLLTGAVFGLLTRFRHHFQTLGRRVLFAIFIVLVYIGFVILTQPVLMALEWSFLIQLTPLYALVLLGLSGFMALWTLIEFIWRNTRCRLGNDDVILYY</sequence>
<reference evidence="2 3" key="1">
    <citation type="submission" date="2022-07" db="EMBL/GenBank/DDBJ databases">
        <title>Genomic and pangenome structural analysis of the polyextremophile Exiguobacterium.</title>
        <authorList>
            <person name="Shen L."/>
        </authorList>
    </citation>
    <scope>NUCLEOTIDE SEQUENCE [LARGE SCALE GENOMIC DNA]</scope>
    <source>
        <strain evidence="2 3">12_1</strain>
    </source>
</reference>
<feature type="transmembrane region" description="Helical" evidence="1">
    <location>
        <begin position="230"/>
        <end position="252"/>
    </location>
</feature>
<keyword evidence="1" id="KW-1133">Transmembrane helix</keyword>
<feature type="transmembrane region" description="Helical" evidence="1">
    <location>
        <begin position="164"/>
        <end position="184"/>
    </location>
</feature>
<gene>
    <name evidence="2" type="ORF">NQG31_08150</name>
</gene>
<dbReference type="RefSeq" id="WP_260577620.1">
    <property type="nucleotide sequence ID" value="NZ_JANIEK010000027.1"/>
</dbReference>
<keyword evidence="1" id="KW-0472">Membrane</keyword>
<comment type="caution">
    <text evidence="2">The sequence shown here is derived from an EMBL/GenBank/DDBJ whole genome shotgun (WGS) entry which is preliminary data.</text>
</comment>